<feature type="transmembrane region" description="Helical" evidence="1">
    <location>
        <begin position="47"/>
        <end position="65"/>
    </location>
</feature>
<evidence type="ECO:0000313" key="2">
    <source>
        <dbReference type="EMBL" id="VAX12215.1"/>
    </source>
</evidence>
<evidence type="ECO:0000256" key="1">
    <source>
        <dbReference type="SAM" id="Phobius"/>
    </source>
</evidence>
<keyword evidence="1" id="KW-1133">Transmembrane helix</keyword>
<evidence type="ECO:0008006" key="3">
    <source>
        <dbReference type="Google" id="ProtNLM"/>
    </source>
</evidence>
<reference evidence="2" key="1">
    <citation type="submission" date="2018-06" db="EMBL/GenBank/DDBJ databases">
        <authorList>
            <person name="Zhirakovskaya E."/>
        </authorList>
    </citation>
    <scope>NUCLEOTIDE SEQUENCE</scope>
</reference>
<keyword evidence="1" id="KW-0472">Membrane</keyword>
<feature type="transmembrane region" description="Helical" evidence="1">
    <location>
        <begin position="12"/>
        <end position="35"/>
    </location>
</feature>
<proteinExistence type="predicted"/>
<gene>
    <name evidence="2" type="ORF">MNBD_GAMMA24-1384</name>
</gene>
<dbReference type="AlphaFoldDB" id="A0A3B1C0K5"/>
<keyword evidence="1" id="KW-0812">Transmembrane</keyword>
<sequence>MVHKRGIGQKIVFVIALGSYLMALVCAVISAYLYIEAAPHDPIMAAFAASVVFFVGSGIVLHMMARTDLPDLRIK</sequence>
<dbReference type="EMBL" id="UOFZ01000025">
    <property type="protein sequence ID" value="VAX12215.1"/>
    <property type="molecule type" value="Genomic_DNA"/>
</dbReference>
<accession>A0A3B1C0K5</accession>
<organism evidence="2">
    <name type="scientific">hydrothermal vent metagenome</name>
    <dbReference type="NCBI Taxonomy" id="652676"/>
    <lineage>
        <taxon>unclassified sequences</taxon>
        <taxon>metagenomes</taxon>
        <taxon>ecological metagenomes</taxon>
    </lineage>
</organism>
<name>A0A3B1C0K5_9ZZZZ</name>
<protein>
    <recommendedName>
        <fullName evidence="3">Hemerythrin family protein</fullName>
    </recommendedName>
</protein>